<feature type="transmembrane region" description="Helical" evidence="7">
    <location>
        <begin position="58"/>
        <end position="78"/>
    </location>
</feature>
<dbReference type="GO" id="GO:0019706">
    <property type="term" value="F:protein-cysteine S-palmitoyltransferase activity"/>
    <property type="evidence" value="ECO:0007669"/>
    <property type="project" value="UniProtKB-EC"/>
</dbReference>
<dbReference type="EC" id="2.3.1.225" evidence="7"/>
<dbReference type="RefSeq" id="XP_002426433.1">
    <property type="nucleotide sequence ID" value="XM_002426388.1"/>
</dbReference>
<dbReference type="PANTHER" id="PTHR12246">
    <property type="entry name" value="PALMITOYLTRANSFERASE ZDHHC16"/>
    <property type="match status" value="1"/>
</dbReference>
<dbReference type="OrthoDB" id="9909019at2759"/>
<dbReference type="EnsemblMetazoa" id="PHUM253660-RA">
    <property type="protein sequence ID" value="PHUM253660-PA"/>
    <property type="gene ID" value="PHUM253660"/>
</dbReference>
<dbReference type="PROSITE" id="PS50216">
    <property type="entry name" value="DHHC"/>
    <property type="match status" value="1"/>
</dbReference>
<evidence type="ECO:0000256" key="7">
    <source>
        <dbReference type="RuleBase" id="RU079119"/>
    </source>
</evidence>
<keyword evidence="3 7" id="KW-0812">Transmembrane</keyword>
<comment type="subcellular location">
    <subcellularLocation>
        <location evidence="1">Membrane</location>
        <topology evidence="1">Multi-pass membrane protein</topology>
    </subcellularLocation>
</comment>
<reference evidence="10" key="3">
    <citation type="submission" date="2021-02" db="UniProtKB">
        <authorList>
            <consortium name="EnsemblMetazoa"/>
        </authorList>
    </citation>
    <scope>IDENTIFICATION</scope>
    <source>
        <strain evidence="10">USDA</strain>
    </source>
</reference>
<evidence type="ECO:0000256" key="4">
    <source>
        <dbReference type="ARBA" id="ARBA00022989"/>
    </source>
</evidence>
<keyword evidence="4 7" id="KW-1133">Transmembrane helix</keyword>
<dbReference type="InParanoid" id="E0VJY9"/>
<dbReference type="GeneID" id="8235089"/>
<keyword evidence="6 7" id="KW-0012">Acyltransferase</keyword>
<feature type="domain" description="Palmitoyltransferase DHHC" evidence="8">
    <location>
        <begin position="1"/>
        <end position="93"/>
    </location>
</feature>
<dbReference type="eggNOG" id="KOG1315">
    <property type="taxonomic scope" value="Eukaryota"/>
</dbReference>
<dbReference type="EMBL" id="DS235235">
    <property type="protein sequence ID" value="EEB13695.1"/>
    <property type="molecule type" value="Genomic_DNA"/>
</dbReference>
<evidence type="ECO:0000256" key="2">
    <source>
        <dbReference type="ARBA" id="ARBA00022679"/>
    </source>
</evidence>
<dbReference type="STRING" id="121224.E0VJY9"/>
<comment type="catalytic activity">
    <reaction evidence="7">
        <text>L-cysteinyl-[protein] + hexadecanoyl-CoA = S-hexadecanoyl-L-cysteinyl-[protein] + CoA</text>
        <dbReference type="Rhea" id="RHEA:36683"/>
        <dbReference type="Rhea" id="RHEA-COMP:10131"/>
        <dbReference type="Rhea" id="RHEA-COMP:11032"/>
        <dbReference type="ChEBI" id="CHEBI:29950"/>
        <dbReference type="ChEBI" id="CHEBI:57287"/>
        <dbReference type="ChEBI" id="CHEBI:57379"/>
        <dbReference type="ChEBI" id="CHEBI:74151"/>
        <dbReference type="EC" id="2.3.1.225"/>
    </reaction>
</comment>
<evidence type="ECO:0000313" key="10">
    <source>
        <dbReference type="EnsemblMetazoa" id="PHUM253660-PA"/>
    </source>
</evidence>
<name>E0VJY9_PEDHC</name>
<dbReference type="KEGG" id="phu:Phum_PHUM253660"/>
<dbReference type="InterPro" id="IPR039859">
    <property type="entry name" value="PFA4/ZDH16/20/ERF2-like"/>
</dbReference>
<protein>
    <recommendedName>
        <fullName evidence="7">Palmitoyltransferase</fullName>
        <ecNumber evidence="7">2.3.1.225</ecNumber>
    </recommendedName>
</protein>
<evidence type="ECO:0000313" key="11">
    <source>
        <dbReference type="Proteomes" id="UP000009046"/>
    </source>
</evidence>
<evidence type="ECO:0000256" key="1">
    <source>
        <dbReference type="ARBA" id="ARBA00004141"/>
    </source>
</evidence>
<dbReference type="VEuPathDB" id="VectorBase:PHUM253660"/>
<dbReference type="AlphaFoldDB" id="E0VJY9"/>
<evidence type="ECO:0000256" key="5">
    <source>
        <dbReference type="ARBA" id="ARBA00023136"/>
    </source>
</evidence>
<dbReference type="Pfam" id="PF01529">
    <property type="entry name" value="DHHC"/>
    <property type="match status" value="1"/>
</dbReference>
<evidence type="ECO:0000256" key="3">
    <source>
        <dbReference type="ARBA" id="ARBA00022692"/>
    </source>
</evidence>
<keyword evidence="11" id="KW-1185">Reference proteome</keyword>
<dbReference type="HOGENOM" id="CLU_027721_1_3_1"/>
<proteinExistence type="inferred from homology"/>
<dbReference type="EMBL" id="AAZO01002941">
    <property type="status" value="NOT_ANNOTATED_CDS"/>
    <property type="molecule type" value="Genomic_DNA"/>
</dbReference>
<evidence type="ECO:0000256" key="6">
    <source>
        <dbReference type="ARBA" id="ARBA00023315"/>
    </source>
</evidence>
<accession>E0VJY9</accession>
<reference evidence="9" key="1">
    <citation type="submission" date="2007-04" db="EMBL/GenBank/DDBJ databases">
        <title>Annotation of Pediculus humanus corporis strain USDA.</title>
        <authorList>
            <person name="Kirkness E."/>
            <person name="Hannick L."/>
            <person name="Hass B."/>
            <person name="Bruggner R."/>
            <person name="Lawson D."/>
            <person name="Bidwell S."/>
            <person name="Joardar V."/>
            <person name="Caler E."/>
            <person name="Walenz B."/>
            <person name="Inman J."/>
            <person name="Schobel S."/>
            <person name="Galinsky K."/>
            <person name="Amedeo P."/>
            <person name="Strausberg R."/>
        </authorList>
    </citation>
    <scope>NUCLEOTIDE SEQUENCE</scope>
    <source>
        <strain evidence="9">USDA</strain>
    </source>
</reference>
<organism>
    <name type="scientific">Pediculus humanus subsp. corporis</name>
    <name type="common">Body louse</name>
    <dbReference type="NCBI Taxonomy" id="121224"/>
    <lineage>
        <taxon>Eukaryota</taxon>
        <taxon>Metazoa</taxon>
        <taxon>Ecdysozoa</taxon>
        <taxon>Arthropoda</taxon>
        <taxon>Hexapoda</taxon>
        <taxon>Insecta</taxon>
        <taxon>Pterygota</taxon>
        <taxon>Neoptera</taxon>
        <taxon>Paraneoptera</taxon>
        <taxon>Psocodea</taxon>
        <taxon>Troctomorpha</taxon>
        <taxon>Phthiraptera</taxon>
        <taxon>Anoplura</taxon>
        <taxon>Pediculidae</taxon>
        <taxon>Pediculus</taxon>
    </lineage>
</organism>
<feature type="transmembrane region" description="Helical" evidence="7">
    <location>
        <begin position="20"/>
        <end position="46"/>
    </location>
</feature>
<sequence length="180" mass="20626">MDHHCPWVNNCVSFSNYKFFILFLGYALLYCIFVSLTTLQYCIQFWKGELSGMGKFNIVFLFFAAIMFSVSLLSLFSYHCYLILHNRTTLEAFRAPLFTAGADKNGFNLGAFNNFQEVFGDNKKTWFLPVFTSLGDGITYPQKSVDEDCHHLLGRNQWGEVGGDYSSRQEEVGSPDFSYN</sequence>
<evidence type="ECO:0000313" key="9">
    <source>
        <dbReference type="EMBL" id="EEB13695.1"/>
    </source>
</evidence>
<dbReference type="CTD" id="8235089"/>
<keyword evidence="2 7" id="KW-0808">Transferase</keyword>
<dbReference type="GO" id="GO:0016020">
    <property type="term" value="C:membrane"/>
    <property type="evidence" value="ECO:0007669"/>
    <property type="project" value="UniProtKB-SubCell"/>
</dbReference>
<comment type="similarity">
    <text evidence="7">Belongs to the DHHC palmitoyltransferase family.</text>
</comment>
<dbReference type="OMA" id="NILSWIC"/>
<gene>
    <name evidence="10" type="primary">8235089</name>
    <name evidence="9" type="ORF">Phum_PHUM253660</name>
</gene>
<evidence type="ECO:0000259" key="8">
    <source>
        <dbReference type="Pfam" id="PF01529"/>
    </source>
</evidence>
<dbReference type="Proteomes" id="UP000009046">
    <property type="component" value="Unassembled WGS sequence"/>
</dbReference>
<keyword evidence="5 7" id="KW-0472">Membrane</keyword>
<comment type="domain">
    <text evidence="7">The DHHC domain is required for palmitoyltransferase activity.</text>
</comment>
<reference evidence="9" key="2">
    <citation type="submission" date="2007-04" db="EMBL/GenBank/DDBJ databases">
        <title>The genome of the human body louse.</title>
        <authorList>
            <consortium name="The Human Body Louse Genome Consortium"/>
            <person name="Kirkness E."/>
            <person name="Walenz B."/>
            <person name="Hass B."/>
            <person name="Bruggner R."/>
            <person name="Strausberg R."/>
        </authorList>
    </citation>
    <scope>NUCLEOTIDE SEQUENCE</scope>
    <source>
        <strain evidence="9">USDA</strain>
    </source>
</reference>
<dbReference type="InterPro" id="IPR001594">
    <property type="entry name" value="Palmitoyltrfase_DHHC"/>
</dbReference>